<evidence type="ECO:0000256" key="3">
    <source>
        <dbReference type="ARBA" id="ARBA00022491"/>
    </source>
</evidence>
<feature type="region of interest" description="Disordered" evidence="7">
    <location>
        <begin position="575"/>
        <end position="625"/>
    </location>
</feature>
<evidence type="ECO:0000256" key="4">
    <source>
        <dbReference type="ARBA" id="ARBA00023015"/>
    </source>
</evidence>
<feature type="compositionally biased region" description="Polar residues" evidence="7">
    <location>
        <begin position="575"/>
        <end position="584"/>
    </location>
</feature>
<evidence type="ECO:0000256" key="6">
    <source>
        <dbReference type="ARBA" id="ARBA00023242"/>
    </source>
</evidence>
<gene>
    <name evidence="9" type="ORF">BaRGS_00024343</name>
</gene>
<evidence type="ECO:0000313" key="9">
    <source>
        <dbReference type="EMBL" id="KAK7484458.1"/>
    </source>
</evidence>
<feature type="compositionally biased region" description="Polar residues" evidence="7">
    <location>
        <begin position="755"/>
        <end position="792"/>
    </location>
</feature>
<evidence type="ECO:0000259" key="8">
    <source>
        <dbReference type="Pfam" id="PF16014"/>
    </source>
</evidence>
<keyword evidence="5" id="KW-0804">Transcription</keyword>
<reference evidence="9 10" key="1">
    <citation type="journal article" date="2023" name="Sci. Data">
        <title>Genome assembly of the Korean intertidal mud-creeper Batillaria attramentaria.</title>
        <authorList>
            <person name="Patra A.K."/>
            <person name="Ho P.T."/>
            <person name="Jun S."/>
            <person name="Lee S.J."/>
            <person name="Kim Y."/>
            <person name="Won Y.J."/>
        </authorList>
    </citation>
    <scope>NUCLEOTIDE SEQUENCE [LARGE SCALE GENOMIC DNA]</scope>
    <source>
        <strain evidence="9">Wonlab-2016</strain>
    </source>
</reference>
<protein>
    <recommendedName>
        <fullName evidence="8">Histone deacetylase complex subunit SAP130 C-terminal domain-containing protein</fullName>
    </recommendedName>
</protein>
<comment type="similarity">
    <text evidence="2">Belongs to the SAP130 family.</text>
</comment>
<dbReference type="GO" id="GO:0005634">
    <property type="term" value="C:nucleus"/>
    <property type="evidence" value="ECO:0007669"/>
    <property type="project" value="UniProtKB-SubCell"/>
</dbReference>
<evidence type="ECO:0000256" key="1">
    <source>
        <dbReference type="ARBA" id="ARBA00004123"/>
    </source>
</evidence>
<organism evidence="9 10">
    <name type="scientific">Batillaria attramentaria</name>
    <dbReference type="NCBI Taxonomy" id="370345"/>
    <lineage>
        <taxon>Eukaryota</taxon>
        <taxon>Metazoa</taxon>
        <taxon>Spiralia</taxon>
        <taxon>Lophotrochozoa</taxon>
        <taxon>Mollusca</taxon>
        <taxon>Gastropoda</taxon>
        <taxon>Caenogastropoda</taxon>
        <taxon>Sorbeoconcha</taxon>
        <taxon>Cerithioidea</taxon>
        <taxon>Batillariidae</taxon>
        <taxon>Batillaria</taxon>
    </lineage>
</organism>
<feature type="domain" description="Histone deacetylase complex subunit SAP130 C-terminal" evidence="8">
    <location>
        <begin position="770"/>
        <end position="1023"/>
    </location>
</feature>
<keyword evidence="4" id="KW-0805">Transcription regulation</keyword>
<sequence length="1040" mass="109483">MCSVSIIPRICKATVVGVGGWVEVLQAVYYQSPFLTANTLVLMPAERLMNSGEGLPAPDKSRDKHTGRVAQVLEGTFKVSQPFRYNSTPQQNVMQQSDSKSFLQQVGKSVAPIPVPSSAPVSVVRTAPISTSNIPNILSSAVAPSSLPLTVTLTSQPNVVQLQNTTVISNPPAAGIPLNLRGTTPVQVAAPAMSQQHPSSFPPHLPRGAVAASQLTLQKNPTTAVLRAGPSPAIQIPAAPSVPSVSVSVPGLPALGRAPVISAIRPTTPPTTRSPSPAVGVPDHTRTNLIVHGTAQQGAGGATISGQPLQITLTQRVNPAGQGVTMTTEGLKPGALTALGAKPVHVPPPQQHQILQHPKVAAAGPQPTGGVGVSPQQLQQQQQAVLAASKPGALAVSAAVPAISISSMPAPLPTATVMAPASVAPSTNIPIAKVTPQRQQTPLATGLPGPIAVQTVTSGSEYATLPDLGAMTSQAGASQLLLSQTHRGQAGTMGVSTGVATLSSSMPTVATSLAPQHTDRSLPQNLFNLTATGPPQQDSMWLHQFLYQAQAAQLVSTPNPTPIVRPATNTFFVPRASTDQSKCNNESDSKPRGLTLTPPEPSPTHSVVQHAHNGGGQSAAASPPERSYWNFSRSGFFIGGQHGHGSRQRRSASGSSAASALSPGLGLASMANLASRATVASSIIAAASAHQVQSAGTVQPQQPPGTPGSVSSSNPSSSPRPSILRKRTIDGTMVMPKRPNFNLMPESHSPRPDTTPLSNISSPKTPATENSQSSTDTALSSNDATTPTQNSHPDVKVKTEPMEGLENGPSAASPAVSLSGSIVDASPRKRARKQLLNASEELKDNTSTDDEMEPDTTVKEESPDTPLPRRDEYVDEEGVRWTTERTKPTMSIIGDYSATWKPRYNHFMRYTDVKPKDDRRPTVNELANQRGIMQKSSGWKLFHVAAQLEDLIENETVMQEKIAKLKETLAARGGSRPTSDQDYSVLQELTQANLQRCQLINDQLSEAKNSMLAILNHRPKIQEIIHKNLSKRPIKKKERT</sequence>
<dbReference type="PANTHER" id="PTHR13497:SF3">
    <property type="entry name" value="HISTONE DEACETYLASE COMPLEX SUBUNIT SAP130"/>
    <property type="match status" value="1"/>
</dbReference>
<proteinExistence type="inferred from homology"/>
<keyword evidence="3" id="KW-0678">Repressor</keyword>
<dbReference type="Pfam" id="PF16014">
    <property type="entry name" value="SAP130_C"/>
    <property type="match status" value="1"/>
</dbReference>
<feature type="compositionally biased region" description="Low complexity" evidence="7">
    <location>
        <begin position="651"/>
        <end position="662"/>
    </location>
</feature>
<keyword evidence="6" id="KW-0539">Nucleus</keyword>
<comment type="subcellular location">
    <subcellularLocation>
        <location evidence="1">Nucleus</location>
    </subcellularLocation>
</comment>
<evidence type="ECO:0000256" key="2">
    <source>
        <dbReference type="ARBA" id="ARBA00007859"/>
    </source>
</evidence>
<name>A0ABD0KBH0_9CAEN</name>
<evidence type="ECO:0000256" key="7">
    <source>
        <dbReference type="SAM" id="MobiDB-lite"/>
    </source>
</evidence>
<evidence type="ECO:0000256" key="5">
    <source>
        <dbReference type="ARBA" id="ARBA00023163"/>
    </source>
</evidence>
<dbReference type="InterPro" id="IPR024137">
    <property type="entry name" value="His_deAcase_cplx_SAP130"/>
</dbReference>
<evidence type="ECO:0000313" key="10">
    <source>
        <dbReference type="Proteomes" id="UP001519460"/>
    </source>
</evidence>
<feature type="region of interest" description="Disordered" evidence="7">
    <location>
        <begin position="640"/>
        <end position="662"/>
    </location>
</feature>
<dbReference type="Proteomes" id="UP001519460">
    <property type="component" value="Unassembled WGS sequence"/>
</dbReference>
<feature type="region of interest" description="Disordered" evidence="7">
    <location>
        <begin position="694"/>
        <end position="878"/>
    </location>
</feature>
<dbReference type="AlphaFoldDB" id="A0ABD0KBH0"/>
<comment type="caution">
    <text evidence="9">The sequence shown here is derived from an EMBL/GenBank/DDBJ whole genome shotgun (WGS) entry which is preliminary data.</text>
</comment>
<dbReference type="EMBL" id="JACVVK020000210">
    <property type="protein sequence ID" value="KAK7484458.1"/>
    <property type="molecule type" value="Genomic_DNA"/>
</dbReference>
<feature type="compositionally biased region" description="Low complexity" evidence="7">
    <location>
        <begin position="707"/>
        <end position="722"/>
    </location>
</feature>
<dbReference type="PANTHER" id="PTHR13497">
    <property type="entry name" value="HISTONE DEACETYLASE COMPLEX SUBUNIT SAP130"/>
    <property type="match status" value="1"/>
</dbReference>
<keyword evidence="10" id="KW-1185">Reference proteome</keyword>
<feature type="compositionally biased region" description="Basic and acidic residues" evidence="7">
    <location>
        <begin position="856"/>
        <end position="878"/>
    </location>
</feature>
<accession>A0ABD0KBH0</accession>
<dbReference type="InterPro" id="IPR031963">
    <property type="entry name" value="SAP130_C"/>
</dbReference>